<dbReference type="PANTHER" id="PTHR43826:SF3">
    <property type="entry name" value="GLUCOSE-6-PHOSPHATE EXCHANGER SLC37A4"/>
    <property type="match status" value="1"/>
</dbReference>
<dbReference type="SUPFAM" id="SSF103473">
    <property type="entry name" value="MFS general substrate transporter"/>
    <property type="match status" value="1"/>
</dbReference>
<feature type="domain" description="Major facilitator superfamily (MFS) profile" evidence="6">
    <location>
        <begin position="1"/>
        <end position="180"/>
    </location>
</feature>
<dbReference type="Proteomes" id="UP000712673">
    <property type="component" value="Unassembled WGS sequence"/>
</dbReference>
<evidence type="ECO:0000256" key="4">
    <source>
        <dbReference type="ARBA" id="ARBA00023136"/>
    </source>
</evidence>
<evidence type="ECO:0000256" key="2">
    <source>
        <dbReference type="ARBA" id="ARBA00022692"/>
    </source>
</evidence>
<dbReference type="PROSITE" id="PS50850">
    <property type="entry name" value="MFS"/>
    <property type="match status" value="1"/>
</dbReference>
<dbReference type="InterPro" id="IPR011701">
    <property type="entry name" value="MFS"/>
</dbReference>
<dbReference type="GO" id="GO:0016020">
    <property type="term" value="C:membrane"/>
    <property type="evidence" value="ECO:0007669"/>
    <property type="project" value="UniProtKB-ARBA"/>
</dbReference>
<feature type="transmembrane region" description="Helical" evidence="5">
    <location>
        <begin position="69"/>
        <end position="87"/>
    </location>
</feature>
<keyword evidence="2 5" id="KW-0812">Transmembrane</keyword>
<organism evidence="7 8">
    <name type="scientific">Tectimicrobiota bacterium</name>
    <dbReference type="NCBI Taxonomy" id="2528274"/>
    <lineage>
        <taxon>Bacteria</taxon>
        <taxon>Pseudomonadati</taxon>
        <taxon>Nitrospinota/Tectimicrobiota group</taxon>
        <taxon>Candidatus Tectimicrobiota</taxon>
    </lineage>
</organism>
<evidence type="ECO:0000256" key="5">
    <source>
        <dbReference type="SAM" id="Phobius"/>
    </source>
</evidence>
<feature type="transmembrane region" description="Helical" evidence="5">
    <location>
        <begin position="93"/>
        <end position="116"/>
    </location>
</feature>
<feature type="transmembrane region" description="Helical" evidence="5">
    <location>
        <begin position="37"/>
        <end position="57"/>
    </location>
</feature>
<feature type="transmembrane region" description="Helical" evidence="5">
    <location>
        <begin position="136"/>
        <end position="153"/>
    </location>
</feature>
<keyword evidence="3 5" id="KW-1133">Transmembrane helix</keyword>
<comment type="caution">
    <text evidence="7">The sequence shown here is derived from an EMBL/GenBank/DDBJ whole genome shotgun (WGS) entry which is preliminary data.</text>
</comment>
<reference evidence="7" key="1">
    <citation type="submission" date="2019-03" db="EMBL/GenBank/DDBJ databases">
        <title>Lake Tanganyika Metagenome-Assembled Genomes (MAGs).</title>
        <authorList>
            <person name="Tran P."/>
        </authorList>
    </citation>
    <scope>NUCLEOTIDE SEQUENCE</scope>
    <source>
        <strain evidence="7">K_DeepCast_65m_m2_066</strain>
    </source>
</reference>
<feature type="transmembrane region" description="Helical" evidence="5">
    <location>
        <begin position="159"/>
        <end position="178"/>
    </location>
</feature>
<sequence>MLASQVKGLENVVRYGLVTWIPLYYFEASGLELKTTLLATQAIPLGYVLAPFCAGLISDRLLHSARRPMVLLSVAGSALALLGIAVLPPTSIYMGATLLFIGSFSMSLSPMAAIAVDIAGRHMSGTASGILDAHGYLYAGLQALVFGLLLNMSGSPWPMVFLIMAGTRLLCGGLIFFVRA</sequence>
<evidence type="ECO:0000256" key="1">
    <source>
        <dbReference type="ARBA" id="ARBA00004127"/>
    </source>
</evidence>
<gene>
    <name evidence="7" type="ORF">FJZ47_25805</name>
</gene>
<accession>A0A937W5D3</accession>
<proteinExistence type="predicted"/>
<dbReference type="InterPro" id="IPR020846">
    <property type="entry name" value="MFS_dom"/>
</dbReference>
<evidence type="ECO:0000313" key="7">
    <source>
        <dbReference type="EMBL" id="MBM3227196.1"/>
    </source>
</evidence>
<dbReference type="GO" id="GO:0012505">
    <property type="term" value="C:endomembrane system"/>
    <property type="evidence" value="ECO:0007669"/>
    <property type="project" value="UniProtKB-SubCell"/>
</dbReference>
<dbReference type="InterPro" id="IPR051337">
    <property type="entry name" value="OPA_Antiporter"/>
</dbReference>
<keyword evidence="4 5" id="KW-0472">Membrane</keyword>
<dbReference type="Pfam" id="PF07690">
    <property type="entry name" value="MFS_1"/>
    <property type="match status" value="1"/>
</dbReference>
<dbReference type="Gene3D" id="1.20.1250.20">
    <property type="entry name" value="MFS general substrate transporter like domains"/>
    <property type="match status" value="1"/>
</dbReference>
<dbReference type="InterPro" id="IPR036259">
    <property type="entry name" value="MFS_trans_sf"/>
</dbReference>
<name>A0A937W5D3_UNCTE</name>
<evidence type="ECO:0000256" key="3">
    <source>
        <dbReference type="ARBA" id="ARBA00022989"/>
    </source>
</evidence>
<dbReference type="EMBL" id="VGLS01001245">
    <property type="protein sequence ID" value="MBM3227196.1"/>
    <property type="molecule type" value="Genomic_DNA"/>
</dbReference>
<feature type="transmembrane region" description="Helical" evidence="5">
    <location>
        <begin position="12"/>
        <end position="31"/>
    </location>
</feature>
<evidence type="ECO:0000259" key="6">
    <source>
        <dbReference type="PROSITE" id="PS50850"/>
    </source>
</evidence>
<comment type="subcellular location">
    <subcellularLocation>
        <location evidence="1">Endomembrane system</location>
        <topology evidence="1">Multi-pass membrane protein</topology>
    </subcellularLocation>
</comment>
<dbReference type="GO" id="GO:0061513">
    <property type="term" value="F:glucose 6-phosphate:phosphate antiporter activity"/>
    <property type="evidence" value="ECO:0007669"/>
    <property type="project" value="TreeGrafter"/>
</dbReference>
<protein>
    <submittedName>
        <fullName evidence="7">MFS transporter</fullName>
    </submittedName>
</protein>
<dbReference type="AlphaFoldDB" id="A0A937W5D3"/>
<dbReference type="PANTHER" id="PTHR43826">
    <property type="entry name" value="GLUCOSE-6-PHOSPHATE EXCHANGER SLC37A4"/>
    <property type="match status" value="1"/>
</dbReference>
<evidence type="ECO:0000313" key="8">
    <source>
        <dbReference type="Proteomes" id="UP000712673"/>
    </source>
</evidence>
<dbReference type="GO" id="GO:0035435">
    <property type="term" value="P:phosphate ion transmembrane transport"/>
    <property type="evidence" value="ECO:0007669"/>
    <property type="project" value="TreeGrafter"/>
</dbReference>